<dbReference type="Pfam" id="PF26018">
    <property type="entry name" value="BSH_RND_rel"/>
    <property type="match status" value="1"/>
</dbReference>
<evidence type="ECO:0000256" key="1">
    <source>
        <dbReference type="SAM" id="Coils"/>
    </source>
</evidence>
<keyword evidence="2" id="KW-0812">Transmembrane</keyword>
<name>A0ABR7K4N1_9FIRM</name>
<evidence type="ECO:0008006" key="7">
    <source>
        <dbReference type="Google" id="ProtNLM"/>
    </source>
</evidence>
<comment type="caution">
    <text evidence="5">The sequence shown here is derived from an EMBL/GenBank/DDBJ whole genome shotgun (WGS) entry which is preliminary data.</text>
</comment>
<evidence type="ECO:0000313" key="5">
    <source>
        <dbReference type="EMBL" id="MBC6003996.1"/>
    </source>
</evidence>
<keyword evidence="2" id="KW-1133">Transmembrane helix</keyword>
<accession>A0ABR7K4N1</accession>
<dbReference type="EMBL" id="JACRWD010000002">
    <property type="protein sequence ID" value="MBC6003996.1"/>
    <property type="molecule type" value="Genomic_DNA"/>
</dbReference>
<organism evidence="5 6">
    <name type="scientific">Paeniclostridium hominis</name>
    <dbReference type="NCBI Taxonomy" id="2764329"/>
    <lineage>
        <taxon>Bacteria</taxon>
        <taxon>Bacillati</taxon>
        <taxon>Bacillota</taxon>
        <taxon>Clostridia</taxon>
        <taxon>Peptostreptococcales</taxon>
        <taxon>Peptostreptococcaceae</taxon>
        <taxon>Paeniclostridium</taxon>
    </lineage>
</organism>
<evidence type="ECO:0000259" key="3">
    <source>
        <dbReference type="Pfam" id="PF26011"/>
    </source>
</evidence>
<feature type="coiled-coil region" evidence="1">
    <location>
        <begin position="218"/>
        <end position="245"/>
    </location>
</feature>
<dbReference type="RefSeq" id="WP_187006216.1">
    <property type="nucleotide sequence ID" value="NZ_JACRWD010000002.1"/>
</dbReference>
<reference evidence="5 6" key="1">
    <citation type="submission" date="2020-08" db="EMBL/GenBank/DDBJ databases">
        <authorList>
            <person name="Liu C."/>
            <person name="Sun Q."/>
        </authorList>
    </citation>
    <scope>NUCLEOTIDE SEQUENCE [LARGE SCALE GENOMIC DNA]</scope>
    <source>
        <strain evidence="5 6">NSJ-45</strain>
    </source>
</reference>
<evidence type="ECO:0000313" key="6">
    <source>
        <dbReference type="Proteomes" id="UP000611796"/>
    </source>
</evidence>
<sequence length="402" mass="46228">MRKLKLTKLILVCILIYIVSNIIGIVIKKNMDTLVLKNETIQDSFKKKGLIIRDEYLLNSSMSGNIKYCIKEGERVKQNDKIAYIYNNNVNEDVVDKLNELQKDISDIEKGNTNIVKSDVKNLNNNINKSCNSIQKKLLNGDIAVSKDVENLSKLIEDKNYIIGSDLNSKSLENKKLEEKEVNSIISKNSELFKAKNSGIVSYKFDGNEDKFKIDRINEIKKEDIENTESKYKNIQQKNKVKKEETLARVINNFKQYVAISCSKEEVKKLDVGQQIILSSEIEKINSNVYDIYKDGKDYIVILEISEQNVEIYDTRVKEFDIIYKSMEGLKVPKKSIINVDGKKGVYAISETGDAKFVEIKGNLYDSEEYIIIDHYKNDINGINTIGIYDEIILNPKFKNFF</sequence>
<dbReference type="Proteomes" id="UP000611796">
    <property type="component" value="Unassembled WGS sequence"/>
</dbReference>
<feature type="transmembrane region" description="Helical" evidence="2">
    <location>
        <begin position="9"/>
        <end position="27"/>
    </location>
</feature>
<dbReference type="Pfam" id="PF26011">
    <property type="entry name" value="Beta-barrel_RND_rel"/>
    <property type="match status" value="1"/>
</dbReference>
<dbReference type="InterPro" id="IPR058709">
    <property type="entry name" value="BSH_RND-rel"/>
</dbReference>
<keyword evidence="1" id="KW-0175">Coiled coil</keyword>
<gene>
    <name evidence="5" type="ORF">H8891_09275</name>
</gene>
<dbReference type="InterPro" id="IPR058729">
    <property type="entry name" value="Beta-barrel_RND-rel"/>
</dbReference>
<feature type="domain" description="RND related beta-barrel" evidence="3">
    <location>
        <begin position="257"/>
        <end position="325"/>
    </location>
</feature>
<proteinExistence type="predicted"/>
<feature type="domain" description="RND related barrel-sandwich hybrid" evidence="4">
    <location>
        <begin position="55"/>
        <end position="252"/>
    </location>
</feature>
<evidence type="ECO:0000259" key="4">
    <source>
        <dbReference type="Pfam" id="PF26018"/>
    </source>
</evidence>
<evidence type="ECO:0000256" key="2">
    <source>
        <dbReference type="SAM" id="Phobius"/>
    </source>
</evidence>
<keyword evidence="2" id="KW-0472">Membrane</keyword>
<protein>
    <recommendedName>
        <fullName evidence="7">Membrane fusion protein</fullName>
    </recommendedName>
</protein>
<keyword evidence="6" id="KW-1185">Reference proteome</keyword>